<dbReference type="PANTHER" id="PTHR30614:SF0">
    <property type="entry name" value="L-CYSTINE TRANSPORT SYSTEM PERMEASE PROTEIN TCYL"/>
    <property type="match status" value="1"/>
</dbReference>
<feature type="domain" description="ABC transmembrane type-1" evidence="9">
    <location>
        <begin position="23"/>
        <end position="217"/>
    </location>
</feature>
<name>A0A6N9Z1I9_9BIFI</name>
<feature type="transmembrane region" description="Helical" evidence="8">
    <location>
        <begin position="197"/>
        <end position="217"/>
    </location>
</feature>
<dbReference type="SUPFAM" id="SSF161098">
    <property type="entry name" value="MetI-like"/>
    <property type="match status" value="1"/>
</dbReference>
<keyword evidence="5" id="KW-0029">Amino-acid transport</keyword>
<dbReference type="GO" id="GO:0006865">
    <property type="term" value="P:amino acid transport"/>
    <property type="evidence" value="ECO:0007669"/>
    <property type="project" value="UniProtKB-KW"/>
</dbReference>
<evidence type="ECO:0000256" key="7">
    <source>
        <dbReference type="ARBA" id="ARBA00023136"/>
    </source>
</evidence>
<evidence type="ECO:0000313" key="11">
    <source>
        <dbReference type="Proteomes" id="UP000469194"/>
    </source>
</evidence>
<comment type="subcellular location">
    <subcellularLocation>
        <location evidence="1 8">Cell membrane</location>
        <topology evidence="1 8">Multi-pass membrane protein</topology>
    </subcellularLocation>
</comment>
<keyword evidence="7 8" id="KW-0472">Membrane</keyword>
<keyword evidence="4 8" id="KW-0812">Transmembrane</keyword>
<dbReference type="RefSeq" id="WP_163228822.1">
    <property type="nucleotide sequence ID" value="NZ_WHZW01000001.1"/>
</dbReference>
<keyword evidence="3" id="KW-1003">Cell membrane</keyword>
<organism evidence="10 11">
    <name type="scientific">Bifidobacterium aerophilum</name>
    <dbReference type="NCBI Taxonomy" id="1798155"/>
    <lineage>
        <taxon>Bacteria</taxon>
        <taxon>Bacillati</taxon>
        <taxon>Actinomycetota</taxon>
        <taxon>Actinomycetes</taxon>
        <taxon>Bifidobacteriales</taxon>
        <taxon>Bifidobacteriaceae</taxon>
        <taxon>Bifidobacterium</taxon>
    </lineage>
</organism>
<keyword evidence="2 8" id="KW-0813">Transport</keyword>
<dbReference type="GO" id="GO:0043190">
    <property type="term" value="C:ATP-binding cassette (ABC) transporter complex"/>
    <property type="evidence" value="ECO:0007669"/>
    <property type="project" value="InterPro"/>
</dbReference>
<dbReference type="PANTHER" id="PTHR30614">
    <property type="entry name" value="MEMBRANE COMPONENT OF AMINO ACID ABC TRANSPORTER"/>
    <property type="match status" value="1"/>
</dbReference>
<feature type="transmembrane region" description="Helical" evidence="8">
    <location>
        <begin position="95"/>
        <end position="114"/>
    </location>
</feature>
<dbReference type="EMBL" id="WHZW01000001">
    <property type="protein sequence ID" value="NEG88487.1"/>
    <property type="molecule type" value="Genomic_DNA"/>
</dbReference>
<dbReference type="Proteomes" id="UP000469194">
    <property type="component" value="Unassembled WGS sequence"/>
</dbReference>
<keyword evidence="11" id="KW-1185">Reference proteome</keyword>
<accession>A0A6N9Z1I9</accession>
<dbReference type="Gene3D" id="1.10.3720.10">
    <property type="entry name" value="MetI-like"/>
    <property type="match status" value="1"/>
</dbReference>
<dbReference type="InterPro" id="IPR000515">
    <property type="entry name" value="MetI-like"/>
</dbReference>
<feature type="transmembrane region" description="Helical" evidence="8">
    <location>
        <begin position="27"/>
        <end position="47"/>
    </location>
</feature>
<feature type="transmembrane region" description="Helical" evidence="8">
    <location>
        <begin position="160"/>
        <end position="177"/>
    </location>
</feature>
<proteinExistence type="inferred from homology"/>
<evidence type="ECO:0000313" key="10">
    <source>
        <dbReference type="EMBL" id="NEG88487.1"/>
    </source>
</evidence>
<comment type="caution">
    <text evidence="10">The sequence shown here is derived from an EMBL/GenBank/DDBJ whole genome shotgun (WGS) entry which is preliminary data.</text>
</comment>
<evidence type="ECO:0000256" key="6">
    <source>
        <dbReference type="ARBA" id="ARBA00022989"/>
    </source>
</evidence>
<dbReference type="InterPro" id="IPR035906">
    <property type="entry name" value="MetI-like_sf"/>
</dbReference>
<keyword evidence="6 8" id="KW-1133">Transmembrane helix</keyword>
<dbReference type="NCBIfam" id="TIGR01726">
    <property type="entry name" value="HEQRo_perm_3TM"/>
    <property type="match status" value="1"/>
</dbReference>
<dbReference type="CDD" id="cd06261">
    <property type="entry name" value="TM_PBP2"/>
    <property type="match status" value="1"/>
</dbReference>
<evidence type="ECO:0000259" key="9">
    <source>
        <dbReference type="PROSITE" id="PS50928"/>
    </source>
</evidence>
<dbReference type="AlphaFoldDB" id="A0A6N9Z1I9"/>
<comment type="similarity">
    <text evidence="8">Belongs to the binding-protein-dependent transport system permease family.</text>
</comment>
<protein>
    <submittedName>
        <fullName evidence="10">ABC transporter permease subunit</fullName>
    </submittedName>
</protein>
<dbReference type="InterPro" id="IPR043429">
    <property type="entry name" value="ArtM/GltK/GlnP/TcyL/YhdX-like"/>
</dbReference>
<reference evidence="10 11" key="1">
    <citation type="submission" date="2019-10" db="EMBL/GenBank/DDBJ databases">
        <title>Bifidobacterium from non-human primates.</title>
        <authorList>
            <person name="Modesto M."/>
        </authorList>
    </citation>
    <scope>NUCLEOTIDE SEQUENCE [LARGE SCALE GENOMIC DNA]</scope>
    <source>
        <strain evidence="10 11">TRE17</strain>
    </source>
</reference>
<dbReference type="PROSITE" id="PS50928">
    <property type="entry name" value="ABC_TM1"/>
    <property type="match status" value="1"/>
</dbReference>
<evidence type="ECO:0000256" key="8">
    <source>
        <dbReference type="RuleBase" id="RU363032"/>
    </source>
</evidence>
<evidence type="ECO:0000256" key="5">
    <source>
        <dbReference type="ARBA" id="ARBA00022970"/>
    </source>
</evidence>
<sequence length="241" mass="26252">MKNPFVDWDIYRQVFPTYITQGLGNTILLSLLAALIGTVFGILLGALAGSRHIVIRAVSAVYTNIMRALPAMLTIYMIGQGLPLAGIKLFGDSTYGYAAFAIGLMEAAYLGEIFRSGMQSVDRTYVESGISFGLPQWKILATIILPIGIRRIIPALANQYILIIKSTSLVYLLGLSIEQRDLFSMAKDDVGLTGSLAPLVMAGVAYMILILPLTWLVEWLNKRLNRRYGTAGGGLESNTEA</sequence>
<dbReference type="GO" id="GO:0022857">
    <property type="term" value="F:transmembrane transporter activity"/>
    <property type="evidence" value="ECO:0007669"/>
    <property type="project" value="InterPro"/>
</dbReference>
<evidence type="ECO:0000256" key="1">
    <source>
        <dbReference type="ARBA" id="ARBA00004651"/>
    </source>
</evidence>
<dbReference type="Pfam" id="PF00528">
    <property type="entry name" value="BPD_transp_1"/>
    <property type="match status" value="1"/>
</dbReference>
<feature type="transmembrane region" description="Helical" evidence="8">
    <location>
        <begin position="68"/>
        <end position="89"/>
    </location>
</feature>
<evidence type="ECO:0000256" key="3">
    <source>
        <dbReference type="ARBA" id="ARBA00022475"/>
    </source>
</evidence>
<gene>
    <name evidence="10" type="ORF">GFD25_00400</name>
</gene>
<dbReference type="InterPro" id="IPR010065">
    <property type="entry name" value="AA_ABC_transptr_permease_3TM"/>
</dbReference>
<evidence type="ECO:0000256" key="4">
    <source>
        <dbReference type="ARBA" id="ARBA00022692"/>
    </source>
</evidence>
<evidence type="ECO:0000256" key="2">
    <source>
        <dbReference type="ARBA" id="ARBA00022448"/>
    </source>
</evidence>